<accession>A0AAN8R635</accession>
<keyword evidence="2" id="KW-1185">Reference proteome</keyword>
<reference evidence="1 2" key="1">
    <citation type="submission" date="2021-04" db="EMBL/GenBank/DDBJ databases">
        <authorList>
            <person name="De Guttry C."/>
            <person name="Zahm M."/>
            <person name="Klopp C."/>
            <person name="Cabau C."/>
            <person name="Louis A."/>
            <person name="Berthelot C."/>
            <person name="Parey E."/>
            <person name="Roest Crollius H."/>
            <person name="Montfort J."/>
            <person name="Robinson-Rechavi M."/>
            <person name="Bucao C."/>
            <person name="Bouchez O."/>
            <person name="Gislard M."/>
            <person name="Lluch J."/>
            <person name="Milhes M."/>
            <person name="Lampietro C."/>
            <person name="Lopez Roques C."/>
            <person name="Donnadieu C."/>
            <person name="Braasch I."/>
            <person name="Desvignes T."/>
            <person name="Postlethwait J."/>
            <person name="Bobe J."/>
            <person name="Wedekind C."/>
            <person name="Guiguen Y."/>
        </authorList>
    </citation>
    <scope>NUCLEOTIDE SEQUENCE [LARGE SCALE GENOMIC DNA]</scope>
    <source>
        <strain evidence="1">Cs_M1</strain>
        <tissue evidence="1">Blood</tissue>
    </source>
</reference>
<dbReference type="PANTHER" id="PTHR17695:SF11">
    <property type="entry name" value="SMALL SUBUNIT PROCESSOME COMPONENT 20 HOMOLOG"/>
    <property type="match status" value="1"/>
</dbReference>
<gene>
    <name evidence="1" type="ORF">J4Q44_G00144460</name>
</gene>
<dbReference type="InterPro" id="IPR052575">
    <property type="entry name" value="SSU_processome_comp_20"/>
</dbReference>
<comment type="caution">
    <text evidence="1">The sequence shown here is derived from an EMBL/GenBank/DDBJ whole genome shotgun (WGS) entry which is preliminary data.</text>
</comment>
<dbReference type="PANTHER" id="PTHR17695">
    <property type="entry name" value="SMALL SUBUNIT PROCESSOME COMPONENT 20 HOMOLOG"/>
    <property type="match status" value="1"/>
</dbReference>
<feature type="non-terminal residue" evidence="1">
    <location>
        <position position="1"/>
    </location>
</feature>
<protein>
    <submittedName>
        <fullName evidence="1">Uncharacterized protein</fullName>
    </submittedName>
</protein>
<dbReference type="SUPFAM" id="SSF48371">
    <property type="entry name" value="ARM repeat"/>
    <property type="match status" value="1"/>
</dbReference>
<dbReference type="AlphaFoldDB" id="A0AAN8R635"/>
<evidence type="ECO:0000313" key="1">
    <source>
        <dbReference type="EMBL" id="KAK6314917.1"/>
    </source>
</evidence>
<dbReference type="GO" id="GO:0032040">
    <property type="term" value="C:small-subunit processome"/>
    <property type="evidence" value="ECO:0007669"/>
    <property type="project" value="TreeGrafter"/>
</dbReference>
<proteinExistence type="predicted"/>
<dbReference type="EMBL" id="JAGTTL010000012">
    <property type="protein sequence ID" value="KAK6314917.1"/>
    <property type="molecule type" value="Genomic_DNA"/>
</dbReference>
<dbReference type="InterPro" id="IPR016024">
    <property type="entry name" value="ARM-type_fold"/>
</dbReference>
<evidence type="ECO:0000313" key="2">
    <source>
        <dbReference type="Proteomes" id="UP001356427"/>
    </source>
</evidence>
<organism evidence="1 2">
    <name type="scientific">Coregonus suidteri</name>
    <dbReference type="NCBI Taxonomy" id="861788"/>
    <lineage>
        <taxon>Eukaryota</taxon>
        <taxon>Metazoa</taxon>
        <taxon>Chordata</taxon>
        <taxon>Craniata</taxon>
        <taxon>Vertebrata</taxon>
        <taxon>Euteleostomi</taxon>
        <taxon>Actinopterygii</taxon>
        <taxon>Neopterygii</taxon>
        <taxon>Teleostei</taxon>
        <taxon>Protacanthopterygii</taxon>
        <taxon>Salmoniformes</taxon>
        <taxon>Salmonidae</taxon>
        <taxon>Coregoninae</taxon>
        <taxon>Coregonus</taxon>
    </lineage>
</organism>
<name>A0AAN8R635_9TELE</name>
<dbReference type="Proteomes" id="UP001356427">
    <property type="component" value="Unassembled WGS sequence"/>
</dbReference>
<dbReference type="GO" id="GO:0030686">
    <property type="term" value="C:90S preribosome"/>
    <property type="evidence" value="ECO:0007669"/>
    <property type="project" value="TreeGrafter"/>
</dbReference>
<sequence length="206" mass="23617">CGLFVEVEGVQFGRRLDALLPLIEKEIHPDNFEDIEEEQDEKAADRLLFSYLTLVTKLTKDCSLLELSKPQDTLTNILGHVETHLRYPHCWVWLTASQLFGQLFAAHRPDQLVARWREETTEKGSANNTTPEPVATTFLTTNLDKKMRELVLSFCHQLQSKYLDTSTGEQVIKNLLFVAKVIYLISPESEITPAQEVEEEGEEEKR</sequence>